<keyword evidence="6" id="KW-0686">Riboflavin biosynthesis</keyword>
<dbReference type="GO" id="GO:0008703">
    <property type="term" value="F:5-amino-6-(5-phosphoribosylamino)uracil reductase activity"/>
    <property type="evidence" value="ECO:0007669"/>
    <property type="project" value="InterPro"/>
</dbReference>
<evidence type="ECO:0000313" key="14">
    <source>
        <dbReference type="EMBL" id="KIN93846.1"/>
    </source>
</evidence>
<comment type="function">
    <text evidence="1">Catalyzes an early step in riboflavin biosynthesis, the NADPH-dependent reduction of the ribose side chain of 2,5-diamino-6-ribosylamino-4(3H)-pyrimidinone 5'-phosphate, yielding 2,5-diamino-6-ribitylamino-4(3H)-pyrimidinone 5'-phosphate.</text>
</comment>
<evidence type="ECO:0000256" key="10">
    <source>
        <dbReference type="ARBA" id="ARBA00031630"/>
    </source>
</evidence>
<accession>A0A0C3J864</accession>
<comment type="similarity">
    <text evidence="3">Belongs to the HTP reductase family.</text>
</comment>
<comment type="pathway">
    <text evidence="2">Cofactor biosynthesis; riboflavin biosynthesis.</text>
</comment>
<evidence type="ECO:0000256" key="11">
    <source>
        <dbReference type="ARBA" id="ARBA00047550"/>
    </source>
</evidence>
<reference evidence="15" key="2">
    <citation type="submission" date="2015-01" db="EMBL/GenBank/DDBJ databases">
        <title>Evolutionary Origins and Diversification of the Mycorrhizal Mutualists.</title>
        <authorList>
            <consortium name="DOE Joint Genome Institute"/>
            <consortium name="Mycorrhizal Genomics Consortium"/>
            <person name="Kohler A."/>
            <person name="Kuo A."/>
            <person name="Nagy L.G."/>
            <person name="Floudas D."/>
            <person name="Copeland A."/>
            <person name="Barry K.W."/>
            <person name="Cichocki N."/>
            <person name="Veneault-Fourrey C."/>
            <person name="LaButti K."/>
            <person name="Lindquist E.A."/>
            <person name="Lipzen A."/>
            <person name="Lundell T."/>
            <person name="Morin E."/>
            <person name="Murat C."/>
            <person name="Riley R."/>
            <person name="Ohm R."/>
            <person name="Sun H."/>
            <person name="Tunlid A."/>
            <person name="Henrissat B."/>
            <person name="Grigoriev I.V."/>
            <person name="Hibbett D.S."/>
            <person name="Martin F."/>
        </authorList>
    </citation>
    <scope>NUCLEOTIDE SEQUENCE [LARGE SCALE GENOMIC DNA]</scope>
    <source>
        <strain evidence="15">Marx 270</strain>
    </source>
</reference>
<evidence type="ECO:0000256" key="8">
    <source>
        <dbReference type="ARBA" id="ARBA00023002"/>
    </source>
</evidence>
<dbReference type="AlphaFoldDB" id="A0A0C3J864"/>
<comment type="catalytic activity">
    <reaction evidence="11">
        <text>2,5-diamino-6-(1-D-ribitylamino)pyrimidin-4(3H)-one 5'-phosphate + NAD(+) = 2,5-diamino-6-(1-D-ribosylamino)pyrimidin-4(3H)-one 5'-phosphate + NADH + H(+)</text>
        <dbReference type="Rhea" id="RHEA:27274"/>
        <dbReference type="ChEBI" id="CHEBI:15378"/>
        <dbReference type="ChEBI" id="CHEBI:57540"/>
        <dbReference type="ChEBI" id="CHEBI:57945"/>
        <dbReference type="ChEBI" id="CHEBI:58890"/>
        <dbReference type="ChEBI" id="CHEBI:59545"/>
        <dbReference type="EC" id="1.1.1.302"/>
    </reaction>
</comment>
<dbReference type="PANTHER" id="PTHR38011">
    <property type="entry name" value="DIHYDROFOLATE REDUCTASE FAMILY PROTEIN (AFU_ORTHOLOGUE AFUA_8G06820)"/>
    <property type="match status" value="1"/>
</dbReference>
<dbReference type="InterPro" id="IPR024072">
    <property type="entry name" value="DHFR-like_dom_sf"/>
</dbReference>
<feature type="domain" description="Bacterial bifunctional deaminase-reductase C-terminal" evidence="13">
    <location>
        <begin position="9"/>
        <end position="204"/>
    </location>
</feature>
<dbReference type="InterPro" id="IPR002734">
    <property type="entry name" value="RibDG_C"/>
</dbReference>
<evidence type="ECO:0000256" key="6">
    <source>
        <dbReference type="ARBA" id="ARBA00022619"/>
    </source>
</evidence>
<evidence type="ECO:0000256" key="1">
    <source>
        <dbReference type="ARBA" id="ARBA00003555"/>
    </source>
</evidence>
<dbReference type="GO" id="GO:0009231">
    <property type="term" value="P:riboflavin biosynthetic process"/>
    <property type="evidence" value="ECO:0007669"/>
    <property type="project" value="UniProtKB-KW"/>
</dbReference>
<dbReference type="InterPro" id="IPR050765">
    <property type="entry name" value="Riboflavin_Biosynth_HTPR"/>
</dbReference>
<evidence type="ECO:0000256" key="9">
    <source>
        <dbReference type="ARBA" id="ARBA00030073"/>
    </source>
</evidence>
<evidence type="ECO:0000259" key="13">
    <source>
        <dbReference type="Pfam" id="PF01872"/>
    </source>
</evidence>
<keyword evidence="7" id="KW-0521">NADP</keyword>
<dbReference type="STRING" id="870435.A0A0C3J864"/>
<dbReference type="HOGENOM" id="CLU_036590_6_0_1"/>
<dbReference type="PANTHER" id="PTHR38011:SF7">
    <property type="entry name" value="2,5-DIAMINO-6-RIBOSYLAMINO-4(3H)-PYRIMIDINONE 5'-PHOSPHATE REDUCTASE"/>
    <property type="match status" value="1"/>
</dbReference>
<gene>
    <name evidence="14" type="ORF">M404DRAFT_73661</name>
</gene>
<evidence type="ECO:0000256" key="3">
    <source>
        <dbReference type="ARBA" id="ARBA00009723"/>
    </source>
</evidence>
<dbReference type="FunCoup" id="A0A0C3J864">
    <property type="interactions" value="121"/>
</dbReference>
<evidence type="ECO:0000256" key="2">
    <source>
        <dbReference type="ARBA" id="ARBA00005104"/>
    </source>
</evidence>
<organism evidence="14 15">
    <name type="scientific">Pisolithus tinctorius Marx 270</name>
    <dbReference type="NCBI Taxonomy" id="870435"/>
    <lineage>
        <taxon>Eukaryota</taxon>
        <taxon>Fungi</taxon>
        <taxon>Dikarya</taxon>
        <taxon>Basidiomycota</taxon>
        <taxon>Agaricomycotina</taxon>
        <taxon>Agaricomycetes</taxon>
        <taxon>Agaricomycetidae</taxon>
        <taxon>Boletales</taxon>
        <taxon>Sclerodermatineae</taxon>
        <taxon>Pisolithaceae</taxon>
        <taxon>Pisolithus</taxon>
    </lineage>
</organism>
<keyword evidence="8" id="KW-0560">Oxidoreductase</keyword>
<sequence>DAETDRTLVTLTFAQSLDAKIAGKGGRQLLLSCPESMLMTHWMRSMHDAILVGIGTALNDNPQLNTRLIPEASRPSKLPRPIVLDAHLRLPIDCKLLSNFRQGVGLQPWIFCSSSNFPEMSSRRSTLLEAGAVIFDVPCEDGFLSIPQVLGELYKQGIKSLMVEGGATIINSFLKCSQQSDGLGAPPVIDIIIITTAPMFVGDGGVGYE</sequence>
<dbReference type="InParanoid" id="A0A0C3J864"/>
<dbReference type="Gene3D" id="3.40.430.10">
    <property type="entry name" value="Dihydrofolate Reductase, subunit A"/>
    <property type="match status" value="1"/>
</dbReference>
<proteinExistence type="inferred from homology"/>
<dbReference type="EC" id="1.1.1.302" evidence="4"/>
<evidence type="ECO:0000256" key="5">
    <source>
        <dbReference type="ARBA" id="ARBA00015035"/>
    </source>
</evidence>
<name>A0A0C3J864_PISTI</name>
<evidence type="ECO:0000256" key="7">
    <source>
        <dbReference type="ARBA" id="ARBA00022857"/>
    </source>
</evidence>
<feature type="non-terminal residue" evidence="14">
    <location>
        <position position="209"/>
    </location>
</feature>
<feature type="non-terminal residue" evidence="14">
    <location>
        <position position="1"/>
    </location>
</feature>
<comment type="catalytic activity">
    <reaction evidence="12">
        <text>2,5-diamino-6-(1-D-ribitylamino)pyrimidin-4(3H)-one 5'-phosphate + NADP(+) = 2,5-diamino-6-(1-D-ribosylamino)pyrimidin-4(3H)-one 5'-phosphate + NADPH + H(+)</text>
        <dbReference type="Rhea" id="RHEA:27278"/>
        <dbReference type="ChEBI" id="CHEBI:15378"/>
        <dbReference type="ChEBI" id="CHEBI:57783"/>
        <dbReference type="ChEBI" id="CHEBI:58349"/>
        <dbReference type="ChEBI" id="CHEBI:58890"/>
        <dbReference type="ChEBI" id="CHEBI:59545"/>
        <dbReference type="EC" id="1.1.1.302"/>
    </reaction>
</comment>
<keyword evidence="15" id="KW-1185">Reference proteome</keyword>
<dbReference type="EMBL" id="KN832130">
    <property type="protein sequence ID" value="KIN93846.1"/>
    <property type="molecule type" value="Genomic_DNA"/>
</dbReference>
<dbReference type="Proteomes" id="UP000054217">
    <property type="component" value="Unassembled WGS sequence"/>
</dbReference>
<protein>
    <recommendedName>
        <fullName evidence="5">2,5-diamino-6-ribosylamino-4(3H)-pyrimidinone 5'-phosphate reductase</fullName>
        <ecNumber evidence="4">1.1.1.302</ecNumber>
    </recommendedName>
    <alternativeName>
        <fullName evidence="10">2,5-diamino-6-(5-phospho-D-ribosylamino)pyrimidin-4(3H)-one reductase</fullName>
    </alternativeName>
    <alternativeName>
        <fullName evidence="9">2,5-diamino-6-ribitylamino-4(3H)-pyrimidinone 5'-phosphate synthase</fullName>
    </alternativeName>
</protein>
<evidence type="ECO:0000256" key="12">
    <source>
        <dbReference type="ARBA" id="ARBA00049020"/>
    </source>
</evidence>
<dbReference type="Pfam" id="PF01872">
    <property type="entry name" value="RibD_C"/>
    <property type="match status" value="1"/>
</dbReference>
<dbReference type="SUPFAM" id="SSF53597">
    <property type="entry name" value="Dihydrofolate reductase-like"/>
    <property type="match status" value="1"/>
</dbReference>
<evidence type="ECO:0000256" key="4">
    <source>
        <dbReference type="ARBA" id="ARBA00012851"/>
    </source>
</evidence>
<evidence type="ECO:0000313" key="15">
    <source>
        <dbReference type="Proteomes" id="UP000054217"/>
    </source>
</evidence>
<reference evidence="14 15" key="1">
    <citation type="submission" date="2014-04" db="EMBL/GenBank/DDBJ databases">
        <authorList>
            <consortium name="DOE Joint Genome Institute"/>
            <person name="Kuo A."/>
            <person name="Kohler A."/>
            <person name="Costa M.D."/>
            <person name="Nagy L.G."/>
            <person name="Floudas D."/>
            <person name="Copeland A."/>
            <person name="Barry K.W."/>
            <person name="Cichocki N."/>
            <person name="Veneault-Fourrey C."/>
            <person name="LaButti K."/>
            <person name="Lindquist E.A."/>
            <person name="Lipzen A."/>
            <person name="Lundell T."/>
            <person name="Morin E."/>
            <person name="Murat C."/>
            <person name="Sun H."/>
            <person name="Tunlid A."/>
            <person name="Henrissat B."/>
            <person name="Grigoriev I.V."/>
            <person name="Hibbett D.S."/>
            <person name="Martin F."/>
            <person name="Nordberg H.P."/>
            <person name="Cantor M.N."/>
            <person name="Hua S.X."/>
        </authorList>
    </citation>
    <scope>NUCLEOTIDE SEQUENCE [LARGE SCALE GENOMIC DNA]</scope>
    <source>
        <strain evidence="14 15">Marx 270</strain>
    </source>
</reference>
<dbReference type="OrthoDB" id="5432at2759"/>